<keyword evidence="7 14" id="KW-0489">Methyltransferase</keyword>
<evidence type="ECO:0000256" key="10">
    <source>
        <dbReference type="ARBA" id="ARBA00022884"/>
    </source>
</evidence>
<keyword evidence="17" id="KW-1185">Reference proteome</keyword>
<dbReference type="NCBIfam" id="TIGR00563">
    <property type="entry name" value="rsmB"/>
    <property type="match status" value="1"/>
</dbReference>
<evidence type="ECO:0000259" key="15">
    <source>
        <dbReference type="PROSITE" id="PS51686"/>
    </source>
</evidence>
<dbReference type="InterPro" id="IPR006027">
    <property type="entry name" value="NusB_RsmB_TIM44"/>
</dbReference>
<comment type="function">
    <text evidence="1">Specifically methylates the cytosine at position 967 (m5C967) of 16S rRNA.</text>
</comment>
<dbReference type="PRINTS" id="PR02008">
    <property type="entry name" value="RCMTFAMILY"/>
</dbReference>
<comment type="similarity">
    <text evidence="3 14">Belongs to the class I-like SAM-binding methyltransferase superfamily. RsmB/NOP family.</text>
</comment>
<keyword evidence="5" id="KW-0963">Cytoplasm</keyword>
<comment type="subcellular location">
    <subcellularLocation>
        <location evidence="2">Cytoplasm</location>
    </subcellularLocation>
</comment>
<evidence type="ECO:0000256" key="3">
    <source>
        <dbReference type="ARBA" id="ARBA00007494"/>
    </source>
</evidence>
<feature type="binding site" evidence="14">
    <location>
        <position position="283"/>
    </location>
    <ligand>
        <name>S-adenosyl-L-methionine</name>
        <dbReference type="ChEBI" id="CHEBI:59789"/>
    </ligand>
</feature>
<dbReference type="Gene3D" id="1.10.940.10">
    <property type="entry name" value="NusB-like"/>
    <property type="match status" value="1"/>
</dbReference>
<evidence type="ECO:0000256" key="6">
    <source>
        <dbReference type="ARBA" id="ARBA00022552"/>
    </source>
</evidence>
<evidence type="ECO:0000313" key="17">
    <source>
        <dbReference type="Proteomes" id="UP000242310"/>
    </source>
</evidence>
<dbReference type="Gene3D" id="3.40.50.150">
    <property type="entry name" value="Vaccinia Virus protein VP39"/>
    <property type="match status" value="1"/>
</dbReference>
<dbReference type="Pfam" id="PF01029">
    <property type="entry name" value="NusB"/>
    <property type="match status" value="1"/>
</dbReference>
<feature type="binding site" evidence="14">
    <location>
        <begin position="259"/>
        <end position="265"/>
    </location>
    <ligand>
        <name>S-adenosyl-L-methionine</name>
        <dbReference type="ChEBI" id="CHEBI:59789"/>
    </ligand>
</feature>
<dbReference type="CDD" id="cd02440">
    <property type="entry name" value="AdoMet_MTases"/>
    <property type="match status" value="1"/>
</dbReference>
<evidence type="ECO:0000256" key="11">
    <source>
        <dbReference type="ARBA" id="ARBA00030399"/>
    </source>
</evidence>
<dbReference type="PANTHER" id="PTHR22807">
    <property type="entry name" value="NOP2 YEAST -RELATED NOL1/NOP2/FMU SUN DOMAIN-CONTAINING"/>
    <property type="match status" value="1"/>
</dbReference>
<dbReference type="InterPro" id="IPR035926">
    <property type="entry name" value="NusB-like_sf"/>
</dbReference>
<dbReference type="InterPro" id="IPR054728">
    <property type="entry name" value="RsmB-like_ferredoxin"/>
</dbReference>
<feature type="binding site" evidence="14">
    <location>
        <position position="329"/>
    </location>
    <ligand>
        <name>S-adenosyl-L-methionine</name>
        <dbReference type="ChEBI" id="CHEBI:59789"/>
    </ligand>
</feature>
<dbReference type="Gene3D" id="3.30.70.1170">
    <property type="entry name" value="Sun protein, domain 3"/>
    <property type="match status" value="1"/>
</dbReference>
<feature type="binding site" evidence="14">
    <location>
        <position position="310"/>
    </location>
    <ligand>
        <name>S-adenosyl-L-methionine</name>
        <dbReference type="ChEBI" id="CHEBI:59789"/>
    </ligand>
</feature>
<evidence type="ECO:0000256" key="4">
    <source>
        <dbReference type="ARBA" id="ARBA00012140"/>
    </source>
</evidence>
<dbReference type="EMBL" id="PYAV01000001">
    <property type="protein sequence ID" value="PSL51141.1"/>
    <property type="molecule type" value="Genomic_DNA"/>
</dbReference>
<keyword evidence="10 14" id="KW-0694">RNA-binding</keyword>
<feature type="active site" description="Nucleophile" evidence="14">
    <location>
        <position position="382"/>
    </location>
</feature>
<dbReference type="InterPro" id="IPR001678">
    <property type="entry name" value="MeTrfase_RsmB-F_NOP2_dom"/>
</dbReference>
<dbReference type="OrthoDB" id="9810297at2"/>
<dbReference type="InterPro" id="IPR029063">
    <property type="entry name" value="SAM-dependent_MTases_sf"/>
</dbReference>
<evidence type="ECO:0000313" key="16">
    <source>
        <dbReference type="EMBL" id="PSL51141.1"/>
    </source>
</evidence>
<dbReference type="NCBIfam" id="NF011494">
    <property type="entry name" value="PRK14902.1"/>
    <property type="match status" value="1"/>
</dbReference>
<gene>
    <name evidence="16" type="ORF">B0H94_10151</name>
</gene>
<dbReference type="RefSeq" id="WP_106587227.1">
    <property type="nucleotide sequence ID" value="NZ_PYAV01000001.1"/>
</dbReference>
<dbReference type="GO" id="GO:0005737">
    <property type="term" value="C:cytoplasm"/>
    <property type="evidence" value="ECO:0007669"/>
    <property type="project" value="UniProtKB-SubCell"/>
</dbReference>
<dbReference type="GO" id="GO:0003723">
    <property type="term" value="F:RNA binding"/>
    <property type="evidence" value="ECO:0007669"/>
    <property type="project" value="UniProtKB-UniRule"/>
</dbReference>
<evidence type="ECO:0000256" key="8">
    <source>
        <dbReference type="ARBA" id="ARBA00022679"/>
    </source>
</evidence>
<accession>A0A2P8HY17</accession>
<evidence type="ECO:0000256" key="14">
    <source>
        <dbReference type="PROSITE-ProRule" id="PRU01023"/>
    </source>
</evidence>
<evidence type="ECO:0000256" key="5">
    <source>
        <dbReference type="ARBA" id="ARBA00022490"/>
    </source>
</evidence>
<keyword evidence="8 14" id="KW-0808">Transferase</keyword>
<organism evidence="16 17">
    <name type="scientific">Salsuginibacillus halophilus</name>
    <dbReference type="NCBI Taxonomy" id="517424"/>
    <lineage>
        <taxon>Bacteria</taxon>
        <taxon>Bacillati</taxon>
        <taxon>Bacillota</taxon>
        <taxon>Bacilli</taxon>
        <taxon>Bacillales</taxon>
        <taxon>Bacillaceae</taxon>
        <taxon>Salsuginibacillus</taxon>
    </lineage>
</organism>
<dbReference type="GO" id="GO:0008649">
    <property type="term" value="F:rRNA methyltransferase activity"/>
    <property type="evidence" value="ECO:0007669"/>
    <property type="project" value="InterPro"/>
</dbReference>
<keyword evidence="6" id="KW-0698">rRNA processing</keyword>
<keyword evidence="9 14" id="KW-0949">S-adenosyl-L-methionine</keyword>
<comment type="caution">
    <text evidence="16">The sequence shown here is derived from an EMBL/GenBank/DDBJ whole genome shotgun (WGS) entry which is preliminary data.</text>
</comment>
<feature type="domain" description="SAM-dependent MTase RsmB/NOP-type" evidence="15">
    <location>
        <begin position="170"/>
        <end position="448"/>
    </location>
</feature>
<dbReference type="InterPro" id="IPR018314">
    <property type="entry name" value="RsmB/NOL1/NOP2-like_CS"/>
</dbReference>
<dbReference type="PROSITE" id="PS01153">
    <property type="entry name" value="NOL1_NOP2_SUN"/>
    <property type="match status" value="1"/>
</dbReference>
<evidence type="ECO:0000256" key="12">
    <source>
        <dbReference type="ARBA" id="ARBA00031088"/>
    </source>
</evidence>
<comment type="catalytic activity">
    <reaction evidence="13">
        <text>cytidine(967) in 16S rRNA + S-adenosyl-L-methionine = 5-methylcytidine(967) in 16S rRNA + S-adenosyl-L-homocysteine + H(+)</text>
        <dbReference type="Rhea" id="RHEA:42748"/>
        <dbReference type="Rhea" id="RHEA-COMP:10219"/>
        <dbReference type="Rhea" id="RHEA-COMP:10220"/>
        <dbReference type="ChEBI" id="CHEBI:15378"/>
        <dbReference type="ChEBI" id="CHEBI:57856"/>
        <dbReference type="ChEBI" id="CHEBI:59789"/>
        <dbReference type="ChEBI" id="CHEBI:74483"/>
        <dbReference type="ChEBI" id="CHEBI:82748"/>
        <dbReference type="EC" id="2.1.1.176"/>
    </reaction>
</comment>
<dbReference type="Proteomes" id="UP000242310">
    <property type="component" value="Unassembled WGS sequence"/>
</dbReference>
<dbReference type="EC" id="2.1.1.176" evidence="4"/>
<name>A0A2P8HY17_9BACI</name>
<protein>
    <recommendedName>
        <fullName evidence="4">16S rRNA (cytosine(967)-C(5))-methyltransferase</fullName>
        <ecNumber evidence="4">2.1.1.176</ecNumber>
    </recommendedName>
    <alternativeName>
        <fullName evidence="11">16S rRNA m5C967 methyltransferase</fullName>
    </alternativeName>
    <alternativeName>
        <fullName evidence="12">rRNA (cytosine-C(5)-)-methyltransferase RsmB</fullName>
    </alternativeName>
</protein>
<dbReference type="InterPro" id="IPR023267">
    <property type="entry name" value="RCMT"/>
</dbReference>
<evidence type="ECO:0000256" key="9">
    <source>
        <dbReference type="ARBA" id="ARBA00022691"/>
    </source>
</evidence>
<dbReference type="Pfam" id="PF01189">
    <property type="entry name" value="Methyltr_RsmB-F"/>
    <property type="match status" value="1"/>
</dbReference>
<dbReference type="SUPFAM" id="SSF53335">
    <property type="entry name" value="S-adenosyl-L-methionine-dependent methyltransferases"/>
    <property type="match status" value="1"/>
</dbReference>
<evidence type="ECO:0000256" key="1">
    <source>
        <dbReference type="ARBA" id="ARBA00002724"/>
    </source>
</evidence>
<dbReference type="SUPFAM" id="SSF48013">
    <property type="entry name" value="NusB-like"/>
    <property type="match status" value="1"/>
</dbReference>
<evidence type="ECO:0000256" key="13">
    <source>
        <dbReference type="ARBA" id="ARBA00047283"/>
    </source>
</evidence>
<dbReference type="InterPro" id="IPR049560">
    <property type="entry name" value="MeTrfase_RsmB-F_NOP2_cat"/>
</dbReference>
<evidence type="ECO:0000256" key="2">
    <source>
        <dbReference type="ARBA" id="ARBA00004496"/>
    </source>
</evidence>
<dbReference type="GO" id="GO:0006355">
    <property type="term" value="P:regulation of DNA-templated transcription"/>
    <property type="evidence" value="ECO:0007669"/>
    <property type="project" value="InterPro"/>
</dbReference>
<dbReference type="PROSITE" id="PS51686">
    <property type="entry name" value="SAM_MT_RSMB_NOP"/>
    <property type="match status" value="1"/>
</dbReference>
<proteinExistence type="inferred from homology"/>
<dbReference type="Pfam" id="PF22458">
    <property type="entry name" value="RsmF-B_ferredox"/>
    <property type="match status" value="1"/>
</dbReference>
<evidence type="ECO:0000256" key="7">
    <source>
        <dbReference type="ARBA" id="ARBA00022603"/>
    </source>
</evidence>
<dbReference type="PANTHER" id="PTHR22807:SF53">
    <property type="entry name" value="RIBOSOMAL RNA SMALL SUBUNIT METHYLTRANSFERASE B-RELATED"/>
    <property type="match status" value="1"/>
</dbReference>
<sequence length="448" mass="49508">MTTKNVRAHAYDILERVRDGAYSHLLVNDVIEKQRLSAEDAGLLTELVYGVLKQRPALDFYMTPFLKQKPSALDRRIQTILQLSLYQMAFLDRIPNRAAIHEGVNLAKANGRKGLSGMVNGVLRNADRKGLPDPETIQDEWRRKEVQTGHPVWLLQLWANMFGKETAFEAAYCNLKKAPVTLRTNTLQQSREALQEILNEEGVATSFGKLAPEALITASGQPAKTEAFASGRFSIQDEASMLCARALDPKPGMQVLDACAAPGGKALHLMEWMQDEGFVTASDLHATKLPLIHEQAERLGLTSFALLPRDARQLSNDFAEGAFDRVLVDAPCSGLGVIRRKPEIKAYPDSSHLKEFPPLQEEILHEAAKLVKPGGRLVYSTCTLNSEENEAVVKKFLHEAPGWKLEEDLAEKLGLQADAKKRTMAGAVTILPQDAGSDGFFIASLFKE</sequence>
<dbReference type="FunFam" id="3.40.50.150:FF:000022">
    <property type="entry name" value="Ribosomal RNA small subunit methyltransferase B"/>
    <property type="match status" value="1"/>
</dbReference>
<reference evidence="16 17" key="1">
    <citation type="submission" date="2018-03" db="EMBL/GenBank/DDBJ databases">
        <title>Genomic Encyclopedia of Type Strains, Phase III (KMG-III): the genomes of soil and plant-associated and newly described type strains.</title>
        <authorList>
            <person name="Whitman W."/>
        </authorList>
    </citation>
    <scope>NUCLEOTIDE SEQUENCE [LARGE SCALE GENOMIC DNA]</scope>
    <source>
        <strain evidence="16 17">CGMCC 1.07653</strain>
    </source>
</reference>
<dbReference type="FunFam" id="1.10.940.10:FF:000006">
    <property type="entry name" value="16S rRNA (Cytosine(967)-C(5))-methyltransferase RsmB"/>
    <property type="match status" value="1"/>
</dbReference>
<dbReference type="AlphaFoldDB" id="A0A2P8HY17"/>
<dbReference type="InterPro" id="IPR004573">
    <property type="entry name" value="rRNA_ssu_MeTfrase_B"/>
</dbReference>